<dbReference type="Proteomes" id="UP000887565">
    <property type="component" value="Unplaced"/>
</dbReference>
<feature type="domain" description="C2H2-type" evidence="3">
    <location>
        <begin position="492"/>
        <end position="521"/>
    </location>
</feature>
<feature type="region of interest" description="Disordered" evidence="2">
    <location>
        <begin position="283"/>
        <end position="302"/>
    </location>
</feature>
<proteinExistence type="predicted"/>
<dbReference type="SMART" id="SM00355">
    <property type="entry name" value="ZnF_C2H2"/>
    <property type="match status" value="5"/>
</dbReference>
<protein>
    <submittedName>
        <fullName evidence="5">C2H2-type domain-containing protein</fullName>
    </submittedName>
</protein>
<feature type="region of interest" description="Disordered" evidence="2">
    <location>
        <begin position="805"/>
        <end position="826"/>
    </location>
</feature>
<evidence type="ECO:0000256" key="1">
    <source>
        <dbReference type="PROSITE-ProRule" id="PRU00042"/>
    </source>
</evidence>
<accession>A0A915HIT5</accession>
<dbReference type="PROSITE" id="PS00028">
    <property type="entry name" value="ZINC_FINGER_C2H2_1"/>
    <property type="match status" value="4"/>
</dbReference>
<dbReference type="PANTHER" id="PTHR43069">
    <property type="entry name" value="FUMARYLACETOACETASE"/>
    <property type="match status" value="1"/>
</dbReference>
<feature type="compositionally biased region" description="Low complexity" evidence="2">
    <location>
        <begin position="906"/>
        <end position="916"/>
    </location>
</feature>
<evidence type="ECO:0000256" key="2">
    <source>
        <dbReference type="SAM" id="MobiDB-lite"/>
    </source>
</evidence>
<feature type="region of interest" description="Disordered" evidence="2">
    <location>
        <begin position="891"/>
        <end position="976"/>
    </location>
</feature>
<dbReference type="WBParaSite" id="nRc.2.0.1.t01558-RA">
    <property type="protein sequence ID" value="nRc.2.0.1.t01558-RA"/>
    <property type="gene ID" value="nRc.2.0.1.g01558"/>
</dbReference>
<name>A0A915HIT5_ROMCU</name>
<evidence type="ECO:0000313" key="4">
    <source>
        <dbReference type="Proteomes" id="UP000887565"/>
    </source>
</evidence>
<evidence type="ECO:0000259" key="3">
    <source>
        <dbReference type="PROSITE" id="PS50157"/>
    </source>
</evidence>
<dbReference type="InterPro" id="IPR005959">
    <property type="entry name" value="Fumarylacetoacetase"/>
</dbReference>
<keyword evidence="4" id="KW-1185">Reference proteome</keyword>
<feature type="domain" description="C2H2-type" evidence="3">
    <location>
        <begin position="755"/>
        <end position="785"/>
    </location>
</feature>
<organism evidence="4 5">
    <name type="scientific">Romanomermis culicivorax</name>
    <name type="common">Nematode worm</name>
    <dbReference type="NCBI Taxonomy" id="13658"/>
    <lineage>
        <taxon>Eukaryota</taxon>
        <taxon>Metazoa</taxon>
        <taxon>Ecdysozoa</taxon>
        <taxon>Nematoda</taxon>
        <taxon>Enoplea</taxon>
        <taxon>Dorylaimia</taxon>
        <taxon>Mermithida</taxon>
        <taxon>Mermithoidea</taxon>
        <taxon>Mermithidae</taxon>
        <taxon>Romanomermis</taxon>
    </lineage>
</organism>
<dbReference type="GO" id="GO:1902000">
    <property type="term" value="P:homogentisate catabolic process"/>
    <property type="evidence" value="ECO:0007669"/>
    <property type="project" value="TreeGrafter"/>
</dbReference>
<feature type="compositionally biased region" description="Polar residues" evidence="2">
    <location>
        <begin position="927"/>
        <end position="967"/>
    </location>
</feature>
<dbReference type="SUPFAM" id="SSF57667">
    <property type="entry name" value="beta-beta-alpha zinc fingers"/>
    <property type="match status" value="1"/>
</dbReference>
<dbReference type="GO" id="GO:0008270">
    <property type="term" value="F:zinc ion binding"/>
    <property type="evidence" value="ECO:0007669"/>
    <property type="project" value="UniProtKB-KW"/>
</dbReference>
<dbReference type="Gene3D" id="3.30.160.60">
    <property type="entry name" value="Classic Zinc Finger"/>
    <property type="match status" value="2"/>
</dbReference>
<keyword evidence="1" id="KW-0863">Zinc-finger</keyword>
<keyword evidence="1" id="KW-0479">Metal-binding</keyword>
<dbReference type="AlphaFoldDB" id="A0A915HIT5"/>
<feature type="domain" description="C2H2-type" evidence="3">
    <location>
        <begin position="352"/>
        <end position="379"/>
    </location>
</feature>
<dbReference type="PANTHER" id="PTHR43069:SF2">
    <property type="entry name" value="FUMARYLACETOACETASE"/>
    <property type="match status" value="1"/>
</dbReference>
<dbReference type="InterPro" id="IPR036236">
    <property type="entry name" value="Znf_C2H2_sf"/>
</dbReference>
<sequence length="976" mass="106251">MPVRVKDSLQNLQWMRSFNLRWRHSFLRYSVAKTRDSMLVTHSTYWKYAQQQMQLQQIQSKSARKHCHEHSPQSEIQNSTLHTLAKKPKIEQTLLIPSHQRSSLIDTPSRLLSQVENNSIVRGSCEGEAGAANVSFSPSNDPKNVAQHCSQNQGRRIFQRCTKRNSEDSDETMSNDGLCVVTDDEDEKCQPGQKTSHLIRELRQGLLTFSRLWARLLEDRCNERLICQTPAFSDHHSVDFQHNNHDIIRCSSAPPIFFGQLPSAFLVDHSIAVNRKLVLDPRTNHSSISSTSGSSFSAQDCRSEDVKGSNFNASVTGDTDKMEVITDSGISDISTPTDSRITPISTGGTSCNICEFCGQKFEKFSLFVLHRSVHSINRNAHKRYEYRCPYCSSNQRSRNLLQRHIATAHQRLCSQYANASTLRSENELAVSGNKVLPNTTTSGEHRSTISANNRTTFNSGQQQQQTSSQTVFNNGVTSRINNQPLSNDPRPFKCHYCEIAFRIHGHLAKHLRSKAHVMKLEALSLVPPGALSVLEEGDRLSQIDTSDCENSLRSLLKLMEKLNNGNSASKKKTPPTAAPIPPTPAVLSLHSTTDNNKNDAPHQPSLDQILQPASDLSSLACTESFSVATSPLQDATEKSNGGGTKRSITASGVWMPPKDVSLPITVPVSPFDSSNSSDQLVNSAVINNGHLGSMAAISSQILDVQTSVLTPTPGVDASANLAFPCCICDGRFYSQLDLDVHYHADHVVMRDGSFFKCPAKDCDTVYPTRLNLRNHLILHYTGRLPCSASNSGFVSSPGENGNGCSTTAAAGATPSTPETTTNSSLVSTISAADRTDVSRSTVAALNRKLLSGHGEMGDSNGLNGNGSRKIHCSRSSSAKSHCDCQKCIKQQTDNVDNSPPPDSDASRLSASSRSHSPTPPSRPASKRSLTTTPASFSSSSMNNLQISGGNGAATSSSMYNDSNTSMSAFVGGASKR</sequence>
<evidence type="ECO:0000313" key="5">
    <source>
        <dbReference type="WBParaSite" id="nRc.2.0.1.t01558-RA"/>
    </source>
</evidence>
<dbReference type="GO" id="GO:0004334">
    <property type="term" value="F:fumarylacetoacetase activity"/>
    <property type="evidence" value="ECO:0007669"/>
    <property type="project" value="InterPro"/>
</dbReference>
<dbReference type="GO" id="GO:0006559">
    <property type="term" value="P:L-phenylalanine catabolic process"/>
    <property type="evidence" value="ECO:0007669"/>
    <property type="project" value="TreeGrafter"/>
</dbReference>
<keyword evidence="1" id="KW-0862">Zinc</keyword>
<feature type="region of interest" description="Disordered" evidence="2">
    <location>
        <begin position="565"/>
        <end position="606"/>
    </location>
</feature>
<dbReference type="InterPro" id="IPR013087">
    <property type="entry name" value="Znf_C2H2_type"/>
</dbReference>
<dbReference type="Pfam" id="PF00096">
    <property type="entry name" value="zf-C2H2"/>
    <property type="match status" value="1"/>
</dbReference>
<feature type="compositionally biased region" description="Low complexity" evidence="2">
    <location>
        <begin position="286"/>
        <end position="297"/>
    </location>
</feature>
<dbReference type="GO" id="GO:0006572">
    <property type="term" value="P:L-tyrosine catabolic process"/>
    <property type="evidence" value="ECO:0007669"/>
    <property type="project" value="TreeGrafter"/>
</dbReference>
<feature type="compositionally biased region" description="Low complexity" evidence="2">
    <location>
        <begin position="805"/>
        <end position="824"/>
    </location>
</feature>
<feature type="region of interest" description="Disordered" evidence="2">
    <location>
        <begin position="630"/>
        <end position="651"/>
    </location>
</feature>
<feature type="region of interest" description="Disordered" evidence="2">
    <location>
        <begin position="851"/>
        <end position="872"/>
    </location>
</feature>
<reference evidence="5" key="1">
    <citation type="submission" date="2022-11" db="UniProtKB">
        <authorList>
            <consortium name="WormBaseParasite"/>
        </authorList>
    </citation>
    <scope>IDENTIFICATION</scope>
</reference>
<dbReference type="PROSITE" id="PS50157">
    <property type="entry name" value="ZINC_FINGER_C2H2_2"/>
    <property type="match status" value="3"/>
</dbReference>